<gene>
    <name evidence="1" type="ORF">BDZ94DRAFT_106351</name>
</gene>
<name>A0A9P5XV89_9AGAR</name>
<comment type="caution">
    <text evidence="1">The sequence shown here is derived from an EMBL/GenBank/DDBJ whole genome shotgun (WGS) entry which is preliminary data.</text>
</comment>
<dbReference type="OrthoDB" id="1043111at2759"/>
<dbReference type="EMBL" id="MU150342">
    <property type="protein sequence ID" value="KAF9458372.1"/>
    <property type="molecule type" value="Genomic_DNA"/>
</dbReference>
<keyword evidence="2" id="KW-1185">Reference proteome</keyword>
<sequence length="126" mass="14320">MGSAESKSSNSQDYIAATYDTSTVLVQRNESSHYANLLVILHKHFPTIPPELMVIQTKELTICDGRYVNIPEELWTEVCSRIQNINVVSRPVHVMRREPDLPTYDCLRLEADGTIGIKVLTWSCEQ</sequence>
<accession>A0A9P5XV89</accession>
<reference evidence="1" key="1">
    <citation type="submission" date="2020-11" db="EMBL/GenBank/DDBJ databases">
        <authorList>
            <consortium name="DOE Joint Genome Institute"/>
            <person name="Ahrendt S."/>
            <person name="Riley R."/>
            <person name="Andreopoulos W."/>
            <person name="Labutti K."/>
            <person name="Pangilinan J."/>
            <person name="Ruiz-Duenas F.J."/>
            <person name="Barrasa J.M."/>
            <person name="Sanchez-Garcia M."/>
            <person name="Camarero S."/>
            <person name="Miyauchi S."/>
            <person name="Serrano A."/>
            <person name="Linde D."/>
            <person name="Babiker R."/>
            <person name="Drula E."/>
            <person name="Ayuso-Fernandez I."/>
            <person name="Pacheco R."/>
            <person name="Padilla G."/>
            <person name="Ferreira P."/>
            <person name="Barriuso J."/>
            <person name="Kellner H."/>
            <person name="Castanera R."/>
            <person name="Alfaro M."/>
            <person name="Ramirez L."/>
            <person name="Pisabarro A.G."/>
            <person name="Kuo A."/>
            <person name="Tritt A."/>
            <person name="Lipzen A."/>
            <person name="He G."/>
            <person name="Yan M."/>
            <person name="Ng V."/>
            <person name="Cullen D."/>
            <person name="Martin F."/>
            <person name="Rosso M.-N."/>
            <person name="Henrissat B."/>
            <person name="Hibbett D."/>
            <person name="Martinez A.T."/>
            <person name="Grigoriev I.V."/>
        </authorList>
    </citation>
    <scope>NUCLEOTIDE SEQUENCE</scope>
    <source>
        <strain evidence="1">CBS 247.69</strain>
    </source>
</reference>
<dbReference type="AlphaFoldDB" id="A0A9P5XV89"/>
<proteinExistence type="predicted"/>
<organism evidence="1 2">
    <name type="scientific">Collybia nuda</name>
    <dbReference type="NCBI Taxonomy" id="64659"/>
    <lineage>
        <taxon>Eukaryota</taxon>
        <taxon>Fungi</taxon>
        <taxon>Dikarya</taxon>
        <taxon>Basidiomycota</taxon>
        <taxon>Agaricomycotina</taxon>
        <taxon>Agaricomycetes</taxon>
        <taxon>Agaricomycetidae</taxon>
        <taxon>Agaricales</taxon>
        <taxon>Tricholomatineae</taxon>
        <taxon>Clitocybaceae</taxon>
        <taxon>Collybia</taxon>
    </lineage>
</organism>
<evidence type="ECO:0000313" key="1">
    <source>
        <dbReference type="EMBL" id="KAF9458372.1"/>
    </source>
</evidence>
<protein>
    <submittedName>
        <fullName evidence="1">Uncharacterized protein</fullName>
    </submittedName>
</protein>
<evidence type="ECO:0000313" key="2">
    <source>
        <dbReference type="Proteomes" id="UP000807353"/>
    </source>
</evidence>
<dbReference type="Proteomes" id="UP000807353">
    <property type="component" value="Unassembled WGS sequence"/>
</dbReference>